<feature type="chain" id="PRO_5011955622" evidence="3">
    <location>
        <begin position="16"/>
        <end position="424"/>
    </location>
</feature>
<comment type="caution">
    <text evidence="4">The sequence shown here is derived from an EMBL/GenBank/DDBJ whole genome shotgun (WGS) entry which is preliminary data.</text>
</comment>
<organism evidence="4 5">
    <name type="scientific">Tritrichomonas foetus</name>
    <dbReference type="NCBI Taxonomy" id="1144522"/>
    <lineage>
        <taxon>Eukaryota</taxon>
        <taxon>Metamonada</taxon>
        <taxon>Parabasalia</taxon>
        <taxon>Tritrichomonadida</taxon>
        <taxon>Tritrichomonadidae</taxon>
        <taxon>Tritrichomonas</taxon>
    </lineage>
</organism>
<proteinExistence type="predicted"/>
<reference evidence="4" key="1">
    <citation type="submission" date="2016-10" db="EMBL/GenBank/DDBJ databases">
        <authorList>
            <person name="Benchimol M."/>
            <person name="Almeida L.G."/>
            <person name="Vasconcelos A.T."/>
            <person name="Perreira-Neves A."/>
            <person name="Rosa I.A."/>
            <person name="Tasca T."/>
            <person name="Bogo M.R."/>
            <person name="de Souza W."/>
        </authorList>
    </citation>
    <scope>NUCLEOTIDE SEQUENCE [LARGE SCALE GENOMIC DNA]</scope>
    <source>
        <strain evidence="4">K</strain>
    </source>
</reference>
<evidence type="ECO:0000256" key="1">
    <source>
        <dbReference type="SAM" id="MobiDB-lite"/>
    </source>
</evidence>
<name>A0A1J4JIR7_9EUKA</name>
<gene>
    <name evidence="4" type="ORF">TRFO_08578</name>
</gene>
<evidence type="ECO:0000313" key="4">
    <source>
        <dbReference type="EMBL" id="OHS99026.1"/>
    </source>
</evidence>
<keyword evidence="2" id="KW-0472">Membrane</keyword>
<accession>A0A1J4JIR7</accession>
<dbReference type="RefSeq" id="XP_068352163.1">
    <property type="nucleotide sequence ID" value="XM_068494371.1"/>
</dbReference>
<protein>
    <submittedName>
        <fullName evidence="4">Uncharacterized protein</fullName>
    </submittedName>
</protein>
<feature type="region of interest" description="Disordered" evidence="1">
    <location>
        <begin position="284"/>
        <end position="306"/>
    </location>
</feature>
<keyword evidence="2" id="KW-1133">Transmembrane helix</keyword>
<keyword evidence="2" id="KW-0812">Transmembrane</keyword>
<dbReference type="AlphaFoldDB" id="A0A1J4JIR7"/>
<feature type="transmembrane region" description="Helical" evidence="2">
    <location>
        <begin position="247"/>
        <end position="270"/>
    </location>
</feature>
<evidence type="ECO:0000256" key="3">
    <source>
        <dbReference type="SAM" id="SignalP"/>
    </source>
</evidence>
<sequence length="424" mass="47706">MNFILFLQYVVLVTSHIIMEQRSLFMFEGQIFTVPFTSPNGLIIMREWDEASISIQAHNPSTGQQVVYSPISQGSSKIGVYFGKYIGSAIISAIDDSLVEYSMVEFPSDCDIKYTTNTIHSDIVASLSNGLLRNSSTFCLFNAAGPSIEYKINFALKHKTNRIYFYSETQEIVNLTGIGAYNKTISYPALIKIVTDEEITESEYVSIYMTSHRGSSPQYNFTGIVDGTVPRFVIGVATKKKYLSSTMIVGILIAFCLFIGVLLYIINYSCIKYKAYKISRNPPNRVEEEENENFSNQRDDRISSRSQFPQDIEHVSEKYSDGRFKTPAHLNIELMSTSLDPANFISENSMKSKSVDFGSEVIKDDIMDDNGYPDSFYQPPSVGFLPPTSLSFLDDQEVDEANENISQNSMDSLSDNDVVREIDI</sequence>
<keyword evidence="3" id="KW-0732">Signal</keyword>
<keyword evidence="5" id="KW-1185">Reference proteome</keyword>
<dbReference type="EMBL" id="MLAK01001026">
    <property type="protein sequence ID" value="OHS99026.1"/>
    <property type="molecule type" value="Genomic_DNA"/>
</dbReference>
<dbReference type="GeneID" id="94829075"/>
<feature type="signal peptide" evidence="3">
    <location>
        <begin position="1"/>
        <end position="15"/>
    </location>
</feature>
<evidence type="ECO:0000256" key="2">
    <source>
        <dbReference type="SAM" id="Phobius"/>
    </source>
</evidence>
<evidence type="ECO:0000313" key="5">
    <source>
        <dbReference type="Proteomes" id="UP000179807"/>
    </source>
</evidence>
<dbReference type="Proteomes" id="UP000179807">
    <property type="component" value="Unassembled WGS sequence"/>
</dbReference>
<dbReference type="VEuPathDB" id="TrichDB:TRFO_08578"/>